<keyword evidence="2" id="KW-1185">Reference proteome</keyword>
<organism evidence="1 2">
    <name type="scientific">Desemzia incerta</name>
    <dbReference type="NCBI Taxonomy" id="82801"/>
    <lineage>
        <taxon>Bacteria</taxon>
        <taxon>Bacillati</taxon>
        <taxon>Bacillota</taxon>
        <taxon>Bacilli</taxon>
        <taxon>Lactobacillales</taxon>
        <taxon>Carnobacteriaceae</taxon>
        <taxon>Desemzia</taxon>
    </lineage>
</organism>
<reference evidence="1 2" key="1">
    <citation type="submission" date="2016-10" db="EMBL/GenBank/DDBJ databases">
        <authorList>
            <person name="de Groot N.N."/>
        </authorList>
    </citation>
    <scope>NUCLEOTIDE SEQUENCE [LARGE SCALE GENOMIC DNA]</scope>
    <source>
        <strain evidence="1 2">DSM 20581</strain>
    </source>
</reference>
<gene>
    <name evidence="1" type="ORF">SAMN04488506_1917</name>
</gene>
<dbReference type="AlphaFoldDB" id="A0A1I5YCC2"/>
<dbReference type="OrthoDB" id="2339565at2"/>
<name>A0A1I5YCC2_9LACT</name>
<dbReference type="STRING" id="82801.SAMN04488506_1917"/>
<sequence>MDSLDIFFSVINHPIKITILKFMEENEHMGISFTDLMEFFLIDHLSIERVVLITNIWEMYNDHLLRKRNSPIGTLFELTESAKELNKIITDFDYWSKSHQFYGGI</sequence>
<proteinExistence type="predicted"/>
<dbReference type="EMBL" id="FOXW01000007">
    <property type="protein sequence ID" value="SFQ41871.1"/>
    <property type="molecule type" value="Genomic_DNA"/>
</dbReference>
<protein>
    <submittedName>
        <fullName evidence="1">Uncharacterized protein</fullName>
    </submittedName>
</protein>
<evidence type="ECO:0000313" key="1">
    <source>
        <dbReference type="EMBL" id="SFQ41871.1"/>
    </source>
</evidence>
<dbReference type="Proteomes" id="UP000199136">
    <property type="component" value="Unassembled WGS sequence"/>
</dbReference>
<accession>A0A1I5YCC2</accession>
<dbReference type="RefSeq" id="WP_092480940.1">
    <property type="nucleotide sequence ID" value="NZ_FOXW01000007.1"/>
</dbReference>
<evidence type="ECO:0000313" key="2">
    <source>
        <dbReference type="Proteomes" id="UP000199136"/>
    </source>
</evidence>